<evidence type="ECO:0000313" key="1">
    <source>
        <dbReference type="EMBL" id="EKC71855.1"/>
    </source>
</evidence>
<reference evidence="1" key="1">
    <citation type="journal article" date="2013" name="Environ. Microbiol.">
        <title>Microbiota from the distal guts of lean and obese adolescents exhibit partial functional redundancy besides clear differences in community structure.</title>
        <authorList>
            <person name="Ferrer M."/>
            <person name="Ruiz A."/>
            <person name="Lanza F."/>
            <person name="Haange S.B."/>
            <person name="Oberbach A."/>
            <person name="Till H."/>
            <person name="Bargiela R."/>
            <person name="Campoy C."/>
            <person name="Segura M.T."/>
            <person name="Richter M."/>
            <person name="von Bergen M."/>
            <person name="Seifert J."/>
            <person name="Suarez A."/>
        </authorList>
    </citation>
    <scope>NUCLEOTIDE SEQUENCE</scope>
</reference>
<protein>
    <submittedName>
        <fullName evidence="1">Uncharacterized protein</fullName>
    </submittedName>
</protein>
<proteinExistence type="predicted"/>
<accession>K1U0F9</accession>
<dbReference type="AlphaFoldDB" id="K1U0F9"/>
<gene>
    <name evidence="1" type="ORF">LEA_07043</name>
</gene>
<name>K1U0F9_9ZZZZ</name>
<feature type="non-terminal residue" evidence="1">
    <location>
        <position position="1"/>
    </location>
</feature>
<comment type="caution">
    <text evidence="1">The sequence shown here is derived from an EMBL/GenBank/DDBJ whole genome shotgun (WGS) entry which is preliminary data.</text>
</comment>
<dbReference type="EMBL" id="AJWY01004625">
    <property type="protein sequence ID" value="EKC71855.1"/>
    <property type="molecule type" value="Genomic_DNA"/>
</dbReference>
<organism evidence="1">
    <name type="scientific">human gut metagenome</name>
    <dbReference type="NCBI Taxonomy" id="408170"/>
    <lineage>
        <taxon>unclassified sequences</taxon>
        <taxon>metagenomes</taxon>
        <taxon>organismal metagenomes</taxon>
    </lineage>
</organism>
<sequence length="186" mass="20219">KRYAAAAAAVVVAAGTAGVGIHFAVINNQGEPINVSIGGNSTADSIITPSENTKVHSEKSGMTFVDNKTFWAQLGKITFHRIDNTPTIDTAQINAADDFDSLFCTDKQVQSEMLNLFDNAIEITNKYIVLTDSNAAVGISSDMNAQKIESFKNNSANYFVGTGYYKNERFIMPTKRISVLTPQRNL</sequence>